<dbReference type="AlphaFoldDB" id="A0A0D2U608"/>
<evidence type="ECO:0000313" key="2">
    <source>
        <dbReference type="Proteomes" id="UP000008743"/>
    </source>
</evidence>
<organism evidence="1 2">
    <name type="scientific">Capsaspora owczarzaki (strain ATCC 30864)</name>
    <dbReference type="NCBI Taxonomy" id="595528"/>
    <lineage>
        <taxon>Eukaryota</taxon>
        <taxon>Filasterea</taxon>
        <taxon>Capsaspora</taxon>
    </lineage>
</organism>
<sequence length="158" mass="15906">MDIDLSTNADTNAAADADAADATFDLAAAAAEAVEGLLQSKAKATAALPVGAIPLVLGKPATAFLMETTEPQLNLSGDTGSVGRLVVNAQDAAAPLVLDLKGLIFQGTVVPSNTFMLVTIGPNEARIDATVNNVIHTTCLGDALDSMTVVEGSIDAVS</sequence>
<gene>
    <name evidence="1" type="ORF">CAOG_008553</name>
</gene>
<dbReference type="GO" id="GO:0042023">
    <property type="term" value="P:DNA endoreduplication"/>
    <property type="evidence" value="ECO:0007669"/>
    <property type="project" value="InterPro"/>
</dbReference>
<dbReference type="PANTHER" id="PTHR34810:SF1">
    <property type="entry name" value="DNA-BINDING PROTEIN BIN4"/>
    <property type="match status" value="1"/>
</dbReference>
<evidence type="ECO:0000313" key="1">
    <source>
        <dbReference type="EMBL" id="KJE90556.1"/>
    </source>
</evidence>
<dbReference type="Proteomes" id="UP000008743">
    <property type="component" value="Unassembled WGS sequence"/>
</dbReference>
<proteinExistence type="predicted"/>
<keyword evidence="2" id="KW-1185">Reference proteome</keyword>
<dbReference type="PANTHER" id="PTHR34810">
    <property type="entry name" value="DNA-BINDING PROTEIN BIN4"/>
    <property type="match status" value="1"/>
</dbReference>
<name>A0A0D2U608_CAPO3</name>
<protein>
    <submittedName>
        <fullName evidence="1">Uncharacterized protein</fullName>
    </submittedName>
</protein>
<dbReference type="GO" id="GO:0009330">
    <property type="term" value="C:DNA topoisomerase type II (double strand cut, ATP-hydrolyzing) complex"/>
    <property type="evidence" value="ECO:0007669"/>
    <property type="project" value="InterPro"/>
</dbReference>
<reference evidence="2" key="1">
    <citation type="submission" date="2011-02" db="EMBL/GenBank/DDBJ databases">
        <title>The Genome Sequence of Capsaspora owczarzaki ATCC 30864.</title>
        <authorList>
            <person name="Russ C."/>
            <person name="Cuomo C."/>
            <person name="Burger G."/>
            <person name="Gray M.W."/>
            <person name="Holland P.W.H."/>
            <person name="King N."/>
            <person name="Lang F.B.F."/>
            <person name="Roger A.J."/>
            <person name="Ruiz-Trillo I."/>
            <person name="Young S.K."/>
            <person name="Zeng Q."/>
            <person name="Gargeya S."/>
            <person name="Alvarado L."/>
            <person name="Berlin A."/>
            <person name="Chapman S.B."/>
            <person name="Chen Z."/>
            <person name="Freedman E."/>
            <person name="Gellesch M."/>
            <person name="Goldberg J."/>
            <person name="Griggs A."/>
            <person name="Gujja S."/>
            <person name="Heilman E."/>
            <person name="Heiman D."/>
            <person name="Howarth C."/>
            <person name="Mehta T."/>
            <person name="Neiman D."/>
            <person name="Pearson M."/>
            <person name="Roberts A."/>
            <person name="Saif S."/>
            <person name="Shea T."/>
            <person name="Shenoy N."/>
            <person name="Sisk P."/>
            <person name="Stolte C."/>
            <person name="Sykes S."/>
            <person name="White J."/>
            <person name="Yandava C."/>
            <person name="Haas B."/>
            <person name="Nusbaum C."/>
            <person name="Birren B."/>
        </authorList>
    </citation>
    <scope>NUCLEOTIDE SEQUENCE</scope>
    <source>
        <strain evidence="2">ATCC 30864</strain>
    </source>
</reference>
<dbReference type="InParanoid" id="A0A0D2U608"/>
<accession>A0A0D2U608</accession>
<dbReference type="InterPro" id="IPR033246">
    <property type="entry name" value="BIN4"/>
</dbReference>
<dbReference type="GO" id="GO:0003690">
    <property type="term" value="F:double-stranded DNA binding"/>
    <property type="evidence" value="ECO:0007669"/>
    <property type="project" value="InterPro"/>
</dbReference>
<dbReference type="GO" id="GO:0005634">
    <property type="term" value="C:nucleus"/>
    <property type="evidence" value="ECO:0007669"/>
    <property type="project" value="TreeGrafter"/>
</dbReference>
<dbReference type="GO" id="GO:0051276">
    <property type="term" value="P:chromosome organization"/>
    <property type="evidence" value="ECO:0007669"/>
    <property type="project" value="TreeGrafter"/>
</dbReference>
<dbReference type="EMBL" id="KE346361">
    <property type="protein sequence ID" value="KJE90556.1"/>
    <property type="molecule type" value="Genomic_DNA"/>
</dbReference>
<dbReference type="OrthoDB" id="549068at2759"/>
<dbReference type="PhylomeDB" id="A0A0D2U608"/>